<proteinExistence type="inferred from homology"/>
<dbReference type="InterPro" id="IPR003702">
    <property type="entry name" value="ActCoA_hydro_N"/>
</dbReference>
<dbReference type="GO" id="GO:0006083">
    <property type="term" value="P:acetate metabolic process"/>
    <property type="evidence" value="ECO:0007669"/>
    <property type="project" value="InterPro"/>
</dbReference>
<comment type="similarity">
    <text evidence="1">Belongs to the acetyl-CoA hydrolase/transferase family.</text>
</comment>
<dbReference type="EMBL" id="STFG01000011">
    <property type="protein sequence ID" value="THU00230.1"/>
    <property type="molecule type" value="Genomic_DNA"/>
</dbReference>
<evidence type="ECO:0000256" key="2">
    <source>
        <dbReference type="ARBA" id="ARBA00022679"/>
    </source>
</evidence>
<dbReference type="InterPro" id="IPR038460">
    <property type="entry name" value="AcetylCoA_hyd_C_sf"/>
</dbReference>
<comment type="caution">
    <text evidence="5">The sequence shown here is derived from an EMBL/GenBank/DDBJ whole genome shotgun (WGS) entry which is preliminary data.</text>
</comment>
<dbReference type="GO" id="GO:0016787">
    <property type="term" value="F:hydrolase activity"/>
    <property type="evidence" value="ECO:0007669"/>
    <property type="project" value="UniProtKB-KW"/>
</dbReference>
<dbReference type="Pfam" id="PF02550">
    <property type="entry name" value="AcetylCoA_hydro"/>
    <property type="match status" value="1"/>
</dbReference>
<protein>
    <submittedName>
        <fullName evidence="5">Acetyl-CoA hydrolase/transferase family protein</fullName>
    </submittedName>
</protein>
<accession>A0A4S8EZ63</accession>
<organism evidence="5 6">
    <name type="scientific">Lampropedia puyangensis</name>
    <dbReference type="NCBI Taxonomy" id="1330072"/>
    <lineage>
        <taxon>Bacteria</taxon>
        <taxon>Pseudomonadati</taxon>
        <taxon>Pseudomonadota</taxon>
        <taxon>Betaproteobacteria</taxon>
        <taxon>Burkholderiales</taxon>
        <taxon>Comamonadaceae</taxon>
        <taxon>Lampropedia</taxon>
    </lineage>
</organism>
<dbReference type="Pfam" id="PF13336">
    <property type="entry name" value="AcetylCoA_hyd_C"/>
    <property type="match status" value="1"/>
</dbReference>
<dbReference type="InterPro" id="IPR037171">
    <property type="entry name" value="NagB/RpiA_transferase-like"/>
</dbReference>
<evidence type="ECO:0000313" key="6">
    <source>
        <dbReference type="Proteomes" id="UP000308917"/>
    </source>
</evidence>
<dbReference type="InterPro" id="IPR026888">
    <property type="entry name" value="AcetylCoA_hyd_C"/>
</dbReference>
<dbReference type="Gene3D" id="3.30.750.70">
    <property type="entry name" value="4-hydroxybutyrate coenzyme like domains"/>
    <property type="match status" value="1"/>
</dbReference>
<dbReference type="RefSeq" id="WP_136573754.1">
    <property type="nucleotide sequence ID" value="NZ_STFG01000011.1"/>
</dbReference>
<dbReference type="GO" id="GO:0008775">
    <property type="term" value="F:acetate CoA-transferase activity"/>
    <property type="evidence" value="ECO:0007669"/>
    <property type="project" value="InterPro"/>
</dbReference>
<dbReference type="InterPro" id="IPR046433">
    <property type="entry name" value="ActCoA_hydro"/>
</dbReference>
<feature type="domain" description="Acetyl-CoA hydrolase/transferase N-terminal" evidence="3">
    <location>
        <begin position="8"/>
        <end position="191"/>
    </location>
</feature>
<feature type="domain" description="Acetyl-CoA hydrolase/transferase C-terminal" evidence="4">
    <location>
        <begin position="284"/>
        <end position="435"/>
    </location>
</feature>
<gene>
    <name evidence="5" type="ORF">E9531_10685</name>
</gene>
<evidence type="ECO:0000259" key="4">
    <source>
        <dbReference type="Pfam" id="PF13336"/>
    </source>
</evidence>
<name>A0A4S8EZ63_9BURK</name>
<dbReference type="AlphaFoldDB" id="A0A4S8EZ63"/>
<sequence>MGQQSVLAQYDAKKSTAEEAVALIPSGARIALGLAIAEPPAILKALAARAQVGEVGDLRMHYLLAGATAGQTVFQLELADRITPVSLFHGSVERALDKQRASLGLPPVAFIPTSFGRAPFVMNEVVQVDTLLTTVSPMDDEGYFTCGTNVDYAQPVAQKAQRVIVEVNPHMPHVYGNSRVHISQVTALVENAVALAELPDGDIGKEDAAIGDIVAGFIHDGDCLQMGIGALPSAICSALKHHRYLGVHTEMMVAGLADLMRSGAVDNSRKQLDVGVSVYAFAMGPKSLYEFMHRNPMVQGHPVDYVNNPTVIARNDNVVSVNATLEVDLFGACNSEYIQGRQYSASGGQLDFVRGANYSKNGRSIIACHSTAAKGKASRIVPQLSGPVTTPRNDVHIIVTEHGYADLRGKTVSERAQALIAIAHPAFREELAQQAKLLRLF</sequence>
<dbReference type="PANTHER" id="PTHR21432:SF20">
    <property type="entry name" value="ACETYL-COA HYDROLASE"/>
    <property type="match status" value="1"/>
</dbReference>
<evidence type="ECO:0000313" key="5">
    <source>
        <dbReference type="EMBL" id="THU00230.1"/>
    </source>
</evidence>
<dbReference type="PANTHER" id="PTHR21432">
    <property type="entry name" value="ACETYL-COA HYDROLASE-RELATED"/>
    <property type="match status" value="1"/>
</dbReference>
<evidence type="ECO:0000259" key="3">
    <source>
        <dbReference type="Pfam" id="PF02550"/>
    </source>
</evidence>
<dbReference type="Gene3D" id="3.40.1080.20">
    <property type="entry name" value="Acetyl-CoA hydrolase/transferase C-terminal domain"/>
    <property type="match status" value="1"/>
</dbReference>
<dbReference type="Gene3D" id="3.40.1080.10">
    <property type="entry name" value="Glutaconate Coenzyme A-transferase"/>
    <property type="match status" value="1"/>
</dbReference>
<dbReference type="Proteomes" id="UP000308917">
    <property type="component" value="Unassembled WGS sequence"/>
</dbReference>
<keyword evidence="5" id="KW-0378">Hydrolase</keyword>
<dbReference type="OrthoDB" id="9801795at2"/>
<keyword evidence="2 5" id="KW-0808">Transferase</keyword>
<reference evidence="5 6" key="1">
    <citation type="journal article" date="2015" name="Antonie Van Leeuwenhoek">
        <title>Lampropedia puyangensis sp. nov., isolated from symptomatic bark of Populus ? euramericana canker and emended description of Lampropedia hyalina (Ehrenberg 1832) Lee et al. 2004.</title>
        <authorList>
            <person name="Li Y."/>
            <person name="Wang T."/>
            <person name="Piao C.G."/>
            <person name="Wang L.F."/>
            <person name="Tian G.Z."/>
            <person name="Zhu T.H."/>
            <person name="Guo M.W."/>
        </authorList>
    </citation>
    <scope>NUCLEOTIDE SEQUENCE [LARGE SCALE GENOMIC DNA]</scope>
    <source>
        <strain evidence="5 6">2-bin</strain>
    </source>
</reference>
<evidence type="ECO:0000256" key="1">
    <source>
        <dbReference type="ARBA" id="ARBA00009632"/>
    </source>
</evidence>
<keyword evidence="6" id="KW-1185">Reference proteome</keyword>
<dbReference type="SUPFAM" id="SSF100950">
    <property type="entry name" value="NagB/RpiA/CoA transferase-like"/>
    <property type="match status" value="2"/>
</dbReference>